<accession>A0A6M0Q9P1</accession>
<comment type="caution">
    <text evidence="15">The sequence shown here is derived from an EMBL/GenBank/DDBJ whole genome shotgun (WGS) entry which is preliminary data.</text>
</comment>
<keyword evidence="7 10" id="KW-0573">Peptidoglycan synthesis</keyword>
<keyword evidence="12" id="KW-0812">Transmembrane</keyword>
<dbReference type="InterPro" id="IPR005490">
    <property type="entry name" value="LD_TPept_cat_dom"/>
</dbReference>
<dbReference type="SUPFAM" id="SSF141523">
    <property type="entry name" value="L,D-transpeptidase catalytic domain-like"/>
    <property type="match status" value="1"/>
</dbReference>
<sequence length="445" mass="49746">MENKANQDIELSRVKTAGKRKRLSRYFLYAGIVLFVSVIFLSIRLGNETKSKQLSQEKLEAVAVEKEPSELVPVVLEVETEKDRTIEVVDTEVESQTEAAPDLKEQEPQIEIAKESNTNNNSVTNKKTTSKVVTSPRESKTNLITDHQVVIKHKVSAKDTVYSISKRYYDVNQSDLILKFNGIREPEKEIKVGMMLDIPNPTYLAKHAVQQGETLYQIALHYYSKTKILDLLAQTNGVETKAPSIKAGQGLIVFKESQLVTHTVQPKETLFSIMNQYHEINDFIELVKEANQMGELKAKSVVKIPNPYIKKGGVTTPTSEDFEIVIKLDKNQLSLYKNKRPIKTVNIATGKESLTPRGTFTVVTKLVNPEYTPKKIPGGDPNNPLGTRWLGLDVPGTSGRTYGIHGTSNPDSIGKYVTKGCIRLHNEEIEALFEIVPIGTKVTIK</sequence>
<dbReference type="Proteomes" id="UP000481043">
    <property type="component" value="Unassembled WGS sequence"/>
</dbReference>
<organism evidence="15 16">
    <name type="scientific">Bacillus mesophilus</name>
    <dbReference type="NCBI Taxonomy" id="1808955"/>
    <lineage>
        <taxon>Bacteria</taxon>
        <taxon>Bacillati</taxon>
        <taxon>Bacillota</taxon>
        <taxon>Bacilli</taxon>
        <taxon>Bacillales</taxon>
        <taxon>Bacillaceae</taxon>
        <taxon>Bacillus</taxon>
    </lineage>
</organism>
<dbReference type="GO" id="GO:0008360">
    <property type="term" value="P:regulation of cell shape"/>
    <property type="evidence" value="ECO:0007669"/>
    <property type="project" value="UniProtKB-UniRule"/>
</dbReference>
<evidence type="ECO:0000256" key="9">
    <source>
        <dbReference type="ARBA" id="ARBA00060592"/>
    </source>
</evidence>
<reference evidence="15 16" key="1">
    <citation type="submission" date="2020-02" db="EMBL/GenBank/DDBJ databases">
        <title>Bacillus aquiflavi sp. nov., isolated from yellow water of strong flavor Chinese baijiu in Yibin region of China.</title>
        <authorList>
            <person name="Xie J."/>
        </authorList>
    </citation>
    <scope>NUCLEOTIDE SEQUENCE [LARGE SCALE GENOMIC DNA]</scope>
    <source>
        <strain evidence="15 16">SA4</strain>
    </source>
</reference>
<dbReference type="PANTHER" id="PTHR30582">
    <property type="entry name" value="L,D-TRANSPEPTIDASE"/>
    <property type="match status" value="1"/>
</dbReference>
<evidence type="ECO:0000256" key="12">
    <source>
        <dbReference type="SAM" id="Phobius"/>
    </source>
</evidence>
<evidence type="ECO:0000313" key="15">
    <source>
        <dbReference type="EMBL" id="NEY72439.1"/>
    </source>
</evidence>
<evidence type="ECO:0000256" key="2">
    <source>
        <dbReference type="ARBA" id="ARBA00005992"/>
    </source>
</evidence>
<dbReference type="GO" id="GO:0005576">
    <property type="term" value="C:extracellular region"/>
    <property type="evidence" value="ECO:0007669"/>
    <property type="project" value="TreeGrafter"/>
</dbReference>
<dbReference type="InterPro" id="IPR036779">
    <property type="entry name" value="LysM_dom_sf"/>
</dbReference>
<dbReference type="PROSITE" id="PS51782">
    <property type="entry name" value="LYSM"/>
    <property type="match status" value="2"/>
</dbReference>
<feature type="domain" description="LysM" evidence="13">
    <location>
        <begin position="205"/>
        <end position="253"/>
    </location>
</feature>
<feature type="active site" description="Nucleophile" evidence="10">
    <location>
        <position position="421"/>
    </location>
</feature>
<evidence type="ECO:0000259" key="13">
    <source>
        <dbReference type="PROSITE" id="PS51782"/>
    </source>
</evidence>
<dbReference type="Gene3D" id="2.40.440.10">
    <property type="entry name" value="L,D-transpeptidase catalytic domain-like"/>
    <property type="match status" value="1"/>
</dbReference>
<evidence type="ECO:0000256" key="6">
    <source>
        <dbReference type="ARBA" id="ARBA00022960"/>
    </source>
</evidence>
<comment type="pathway">
    <text evidence="1 10">Cell wall biogenesis; peptidoglycan biosynthesis.</text>
</comment>
<feature type="active site" description="Proton donor/acceptor" evidence="10">
    <location>
        <position position="405"/>
    </location>
</feature>
<dbReference type="InterPro" id="IPR018392">
    <property type="entry name" value="LysM"/>
</dbReference>
<dbReference type="Pfam" id="PF03734">
    <property type="entry name" value="YkuD"/>
    <property type="match status" value="1"/>
</dbReference>
<keyword evidence="16" id="KW-1185">Reference proteome</keyword>
<evidence type="ECO:0000256" key="1">
    <source>
        <dbReference type="ARBA" id="ARBA00004752"/>
    </source>
</evidence>
<keyword evidence="4" id="KW-0808">Transferase</keyword>
<evidence type="ECO:0000259" key="14">
    <source>
        <dbReference type="PROSITE" id="PS52029"/>
    </source>
</evidence>
<feature type="compositionally biased region" description="Low complexity" evidence="11">
    <location>
        <begin position="116"/>
        <end position="135"/>
    </location>
</feature>
<dbReference type="PANTHER" id="PTHR30582:SF4">
    <property type="entry name" value="L,D-TRANSPEPTIDASE YQJB-RELATED"/>
    <property type="match status" value="1"/>
</dbReference>
<keyword evidence="3" id="KW-0328">Glycosyltransferase</keyword>
<evidence type="ECO:0000313" key="16">
    <source>
        <dbReference type="Proteomes" id="UP000481043"/>
    </source>
</evidence>
<evidence type="ECO:0000256" key="3">
    <source>
        <dbReference type="ARBA" id="ARBA00022676"/>
    </source>
</evidence>
<feature type="domain" description="L,D-TPase catalytic" evidence="14">
    <location>
        <begin position="322"/>
        <end position="445"/>
    </location>
</feature>
<dbReference type="InterPro" id="IPR050979">
    <property type="entry name" value="LD-transpeptidase"/>
</dbReference>
<evidence type="ECO:0000256" key="4">
    <source>
        <dbReference type="ARBA" id="ARBA00022679"/>
    </source>
</evidence>
<dbReference type="GO" id="GO:0018104">
    <property type="term" value="P:peptidoglycan-protein cross-linking"/>
    <property type="evidence" value="ECO:0007669"/>
    <property type="project" value="TreeGrafter"/>
</dbReference>
<evidence type="ECO:0000256" key="7">
    <source>
        <dbReference type="ARBA" id="ARBA00022984"/>
    </source>
</evidence>
<dbReference type="CDD" id="cd16913">
    <property type="entry name" value="YkuD_like"/>
    <property type="match status" value="1"/>
</dbReference>
<keyword evidence="12" id="KW-0472">Membrane</keyword>
<keyword evidence="8 10" id="KW-0961">Cell wall biogenesis/degradation</keyword>
<dbReference type="AlphaFoldDB" id="A0A6M0Q9P1"/>
<dbReference type="GO" id="GO:0071555">
    <property type="term" value="P:cell wall organization"/>
    <property type="evidence" value="ECO:0007669"/>
    <property type="project" value="UniProtKB-UniRule"/>
</dbReference>
<dbReference type="UniPathway" id="UPA00219"/>
<dbReference type="FunFam" id="2.40.440.10:FF:000003">
    <property type="entry name" value="L,D-transpeptidase YciB"/>
    <property type="match status" value="1"/>
</dbReference>
<dbReference type="InterPro" id="IPR038063">
    <property type="entry name" value="Transpep_catalytic_dom"/>
</dbReference>
<dbReference type="EMBL" id="JAAIWM010000003">
    <property type="protein sequence ID" value="NEY72439.1"/>
    <property type="molecule type" value="Genomic_DNA"/>
</dbReference>
<protein>
    <submittedName>
        <fullName evidence="15">L,D-transpeptidase family protein</fullName>
    </submittedName>
</protein>
<name>A0A6M0Q9P1_9BACI</name>
<dbReference type="GO" id="GO:0016757">
    <property type="term" value="F:glycosyltransferase activity"/>
    <property type="evidence" value="ECO:0007669"/>
    <property type="project" value="UniProtKB-KW"/>
</dbReference>
<comment type="similarity">
    <text evidence="2">Belongs to the YkuD family.</text>
</comment>
<keyword evidence="6 10" id="KW-0133">Cell shape</keyword>
<proteinExistence type="inferred from homology"/>
<dbReference type="RefSeq" id="WP_163179882.1">
    <property type="nucleotide sequence ID" value="NZ_JAAIWM010000003.1"/>
</dbReference>
<feature type="region of interest" description="Disordered" evidence="11">
    <location>
        <begin position="113"/>
        <end position="138"/>
    </location>
</feature>
<evidence type="ECO:0000256" key="8">
    <source>
        <dbReference type="ARBA" id="ARBA00023316"/>
    </source>
</evidence>
<keyword evidence="5" id="KW-0378">Hydrolase</keyword>
<dbReference type="PROSITE" id="PS52029">
    <property type="entry name" value="LD_TPASE"/>
    <property type="match status" value="1"/>
</dbReference>
<feature type="domain" description="LysM" evidence="13">
    <location>
        <begin position="151"/>
        <end position="198"/>
    </location>
</feature>
<dbReference type="Pfam" id="PF01476">
    <property type="entry name" value="LysM"/>
    <property type="match status" value="2"/>
</dbReference>
<evidence type="ECO:0000256" key="10">
    <source>
        <dbReference type="PROSITE-ProRule" id="PRU01373"/>
    </source>
</evidence>
<evidence type="ECO:0000256" key="11">
    <source>
        <dbReference type="SAM" id="MobiDB-lite"/>
    </source>
</evidence>
<gene>
    <name evidence="15" type="ORF">G4D63_11945</name>
</gene>
<comment type="pathway">
    <text evidence="9">Glycan biosynthesis.</text>
</comment>
<dbReference type="SMART" id="SM00257">
    <property type="entry name" value="LysM"/>
    <property type="match status" value="3"/>
</dbReference>
<keyword evidence="12" id="KW-1133">Transmembrane helix</keyword>
<dbReference type="CDD" id="cd00118">
    <property type="entry name" value="LysM"/>
    <property type="match status" value="2"/>
</dbReference>
<feature type="transmembrane region" description="Helical" evidence="12">
    <location>
        <begin position="26"/>
        <end position="46"/>
    </location>
</feature>
<evidence type="ECO:0000256" key="5">
    <source>
        <dbReference type="ARBA" id="ARBA00022801"/>
    </source>
</evidence>
<dbReference type="GO" id="GO:0071972">
    <property type="term" value="F:peptidoglycan L,D-transpeptidase activity"/>
    <property type="evidence" value="ECO:0007669"/>
    <property type="project" value="TreeGrafter"/>
</dbReference>
<dbReference type="Gene3D" id="3.10.350.10">
    <property type="entry name" value="LysM domain"/>
    <property type="match status" value="2"/>
</dbReference>